<protein>
    <submittedName>
        <fullName evidence="1">Uncharacterized protein</fullName>
    </submittedName>
</protein>
<dbReference type="Proteomes" id="UP001233271">
    <property type="component" value="Chromosome 3"/>
</dbReference>
<gene>
    <name evidence="1" type="ORF">CcaverHIS019_0305780</name>
</gene>
<dbReference type="RefSeq" id="XP_060455773.1">
    <property type="nucleotide sequence ID" value="XM_060599040.1"/>
</dbReference>
<dbReference type="AlphaFoldDB" id="A0AA48IGW1"/>
<dbReference type="EMBL" id="AP028214">
    <property type="protein sequence ID" value="BEI90508.1"/>
    <property type="molecule type" value="Genomic_DNA"/>
</dbReference>
<evidence type="ECO:0000313" key="1">
    <source>
        <dbReference type="EMBL" id="BEI90508.1"/>
    </source>
</evidence>
<evidence type="ECO:0000313" key="2">
    <source>
        <dbReference type="Proteomes" id="UP001233271"/>
    </source>
</evidence>
<name>A0AA48IGW1_9TREE</name>
<dbReference type="GeneID" id="85494378"/>
<accession>A0AA48IGW1</accession>
<organism evidence="1 2">
    <name type="scientific">Cutaneotrichosporon cavernicola</name>
    <dbReference type="NCBI Taxonomy" id="279322"/>
    <lineage>
        <taxon>Eukaryota</taxon>
        <taxon>Fungi</taxon>
        <taxon>Dikarya</taxon>
        <taxon>Basidiomycota</taxon>
        <taxon>Agaricomycotina</taxon>
        <taxon>Tremellomycetes</taxon>
        <taxon>Trichosporonales</taxon>
        <taxon>Trichosporonaceae</taxon>
        <taxon>Cutaneotrichosporon</taxon>
    </lineage>
</organism>
<dbReference type="KEGG" id="ccac:CcaHIS019_0305780"/>
<reference evidence="1" key="1">
    <citation type="journal article" date="2023" name="BMC Genomics">
        <title>Chromosome-level genome assemblies of Cutaneotrichosporon spp. (Trichosporonales, Basidiomycota) reveal imbalanced evolution between nucleotide sequences and chromosome synteny.</title>
        <authorList>
            <person name="Kobayashi Y."/>
            <person name="Kayamori A."/>
            <person name="Aoki K."/>
            <person name="Shiwa Y."/>
            <person name="Matsutani M."/>
            <person name="Fujita N."/>
            <person name="Sugita T."/>
            <person name="Iwasaki W."/>
            <person name="Tanaka N."/>
            <person name="Takashima M."/>
        </authorList>
    </citation>
    <scope>NUCLEOTIDE SEQUENCE</scope>
    <source>
        <strain evidence="1">HIS019</strain>
    </source>
</reference>
<proteinExistence type="predicted"/>
<keyword evidence="2" id="KW-1185">Reference proteome</keyword>
<sequence length="95" mass="10581">MPPTAILPGHTYIHITSRVSPEDLSKSLTDSPVKLEYRGPVGELEGEHVFEVVGAAESDVWKRDHADVLQNMRKKDGIKGATVLEAKQRAKRDEF</sequence>